<dbReference type="Gene3D" id="3.30.300.30">
    <property type="match status" value="1"/>
</dbReference>
<reference evidence="2 3" key="1">
    <citation type="submission" date="2021-01" db="EMBL/GenBank/DDBJ databases">
        <title>Chryseolinea sp. Jin1 Genome sequencing and assembly.</title>
        <authorList>
            <person name="Kim I."/>
        </authorList>
    </citation>
    <scope>NUCLEOTIDE SEQUENCE [LARGE SCALE GENOMIC DNA]</scope>
    <source>
        <strain evidence="2 3">Jin1</strain>
    </source>
</reference>
<dbReference type="InterPro" id="IPR045851">
    <property type="entry name" value="AMP-bd_C_sf"/>
</dbReference>
<dbReference type="SUPFAM" id="SSF47336">
    <property type="entry name" value="ACP-like"/>
    <property type="match status" value="1"/>
</dbReference>
<dbReference type="Pfam" id="PF13193">
    <property type="entry name" value="AMP-binding_C"/>
    <property type="match status" value="1"/>
</dbReference>
<dbReference type="PROSITE" id="PS50075">
    <property type="entry name" value="CARRIER"/>
    <property type="match status" value="1"/>
</dbReference>
<dbReference type="EMBL" id="JAERRB010000023">
    <property type="protein sequence ID" value="MBL0745956.1"/>
    <property type="molecule type" value="Genomic_DNA"/>
</dbReference>
<dbReference type="InterPro" id="IPR020845">
    <property type="entry name" value="AMP-binding_CS"/>
</dbReference>
<name>A0ABS1L5Z9_9BACT</name>
<dbReference type="InterPro" id="IPR036736">
    <property type="entry name" value="ACP-like_sf"/>
</dbReference>
<dbReference type="Gene3D" id="1.10.1200.10">
    <property type="entry name" value="ACP-like"/>
    <property type="match status" value="1"/>
</dbReference>
<dbReference type="Proteomes" id="UP000613030">
    <property type="component" value="Unassembled WGS sequence"/>
</dbReference>
<dbReference type="Gene3D" id="3.40.50.12780">
    <property type="entry name" value="N-terminal domain of ligase-like"/>
    <property type="match status" value="1"/>
</dbReference>
<organism evidence="2 3">
    <name type="scientific">Chryseolinea lacunae</name>
    <dbReference type="NCBI Taxonomy" id="2801331"/>
    <lineage>
        <taxon>Bacteria</taxon>
        <taxon>Pseudomonadati</taxon>
        <taxon>Bacteroidota</taxon>
        <taxon>Cytophagia</taxon>
        <taxon>Cytophagales</taxon>
        <taxon>Fulvivirgaceae</taxon>
        <taxon>Chryseolinea</taxon>
    </lineage>
</organism>
<sequence>MMKSIVELLERAKLYPKKVFAVLHDGETITYGNLLTTVGKLSVIFRQLNLKQGNKIVLSTNDKRALAEITIAAYRFGLTVILTDPNAKADRVHSIIEQASPDAFFIDHDLVVAWRMEAKNTVEINTTREEKKNVFKSIFSRNTTVADLQSDRTYPACLKGLENTPPTYAPCIESTSVAYMMYTSGSTSDPKGVVISHKNLFSHLETLKNVYGMDDKVRILNVLNLYHTDGINQGPLLAFYCGGTWISPFRLDTSRLDLIYDGIYKYEVTHLFVVPTLLSFFEKYHEGFEDSFKTPEFKFVVSVAALLEERLWHSVSTIFKIQVANIYGLTETVTGSVYCGPSADTFKIGTVGKPADCSIKIIDDEGQEVKKGEKGELLLKGDHVMVGYFNNPEATNKVLIDGWLYSGDIAREDEGGFIKIVGRKKSMINSGGFRIQPEEIEELLLKLDEVDECKVIGLSDPILTEKMIACIKPKGNAVVDELVIYKFLRENLEPEKVPQEMFVIDSFPRGISGKIQIEELKKIVIQKHAAPITKSEGVLETVIKNAATIFKVKHTDITELSSTRTVSGWDSLNHLALITRLEQVFDIKFSTSDAMVMTSIRAIQNVIQKKLQ</sequence>
<dbReference type="PROSITE" id="PS00455">
    <property type="entry name" value="AMP_BINDING"/>
    <property type="match status" value="1"/>
</dbReference>
<dbReference type="InterPro" id="IPR009081">
    <property type="entry name" value="PP-bd_ACP"/>
</dbReference>
<dbReference type="Pfam" id="PF00501">
    <property type="entry name" value="AMP-binding"/>
    <property type="match status" value="1"/>
</dbReference>
<dbReference type="InterPro" id="IPR050237">
    <property type="entry name" value="ATP-dep_AMP-bd_enzyme"/>
</dbReference>
<comment type="caution">
    <text evidence="2">The sequence shown here is derived from an EMBL/GenBank/DDBJ whole genome shotgun (WGS) entry which is preliminary data.</text>
</comment>
<protein>
    <submittedName>
        <fullName evidence="2">AMP-binding protein</fullName>
    </submittedName>
</protein>
<dbReference type="RefSeq" id="WP_202016706.1">
    <property type="nucleotide sequence ID" value="NZ_JAERRB010000023.1"/>
</dbReference>
<evidence type="ECO:0000313" key="2">
    <source>
        <dbReference type="EMBL" id="MBL0745956.1"/>
    </source>
</evidence>
<evidence type="ECO:0000313" key="3">
    <source>
        <dbReference type="Proteomes" id="UP000613030"/>
    </source>
</evidence>
<accession>A0ABS1L5Z9</accession>
<dbReference type="SUPFAM" id="SSF56801">
    <property type="entry name" value="Acetyl-CoA synthetase-like"/>
    <property type="match status" value="1"/>
</dbReference>
<dbReference type="InterPro" id="IPR042099">
    <property type="entry name" value="ANL_N_sf"/>
</dbReference>
<feature type="domain" description="Carrier" evidence="1">
    <location>
        <begin position="533"/>
        <end position="611"/>
    </location>
</feature>
<dbReference type="CDD" id="cd04433">
    <property type="entry name" value="AFD_class_I"/>
    <property type="match status" value="1"/>
</dbReference>
<evidence type="ECO:0000259" key="1">
    <source>
        <dbReference type="PROSITE" id="PS50075"/>
    </source>
</evidence>
<dbReference type="InterPro" id="IPR000873">
    <property type="entry name" value="AMP-dep_synth/lig_dom"/>
</dbReference>
<dbReference type="PANTHER" id="PTHR43767">
    <property type="entry name" value="LONG-CHAIN-FATTY-ACID--COA LIGASE"/>
    <property type="match status" value="1"/>
</dbReference>
<dbReference type="InterPro" id="IPR025110">
    <property type="entry name" value="AMP-bd_C"/>
</dbReference>
<dbReference type="PANTHER" id="PTHR43767:SF10">
    <property type="entry name" value="SURFACTIN SYNTHASE SUBUNIT 1"/>
    <property type="match status" value="1"/>
</dbReference>
<proteinExistence type="predicted"/>
<keyword evidence="3" id="KW-1185">Reference proteome</keyword>
<gene>
    <name evidence="2" type="ORF">JI741_32290</name>
</gene>